<dbReference type="KEGG" id="tca:654944"/>
<dbReference type="PANTHER" id="PTHR28640">
    <property type="entry name" value="ADP-RIBOSYLATION FACTOR-LIKE PROTEIN 6-INTERACTING PROTEIN 6"/>
    <property type="match status" value="1"/>
</dbReference>
<gene>
    <name evidence="2" type="primary">AUGUSTUS-3.0.2_06258</name>
    <name evidence="2" type="ORF">TcasGA2_TC006258</name>
</gene>
<reference evidence="2 3" key="2">
    <citation type="journal article" date="2010" name="Nucleic Acids Res.">
        <title>BeetleBase in 2010: revisions to provide comprehensive genomic information for Tribolium castaneum.</title>
        <authorList>
            <person name="Kim H.S."/>
            <person name="Murphy T."/>
            <person name="Xia J."/>
            <person name="Caragea D."/>
            <person name="Park Y."/>
            <person name="Beeman R.W."/>
            <person name="Lorenzen M.D."/>
            <person name="Butcher S."/>
            <person name="Manak J.R."/>
            <person name="Brown S.J."/>
        </authorList>
    </citation>
    <scope>GENOME REANNOTATION</scope>
    <source>
        <strain evidence="2 3">Georgia GA2</strain>
    </source>
</reference>
<proteinExistence type="predicted"/>
<name>D6WVP9_TRICA</name>
<dbReference type="HOGENOM" id="CLU_1898909_0_0_1"/>
<evidence type="ECO:0000313" key="3">
    <source>
        <dbReference type="Proteomes" id="UP000007266"/>
    </source>
</evidence>
<reference evidence="2 3" key="1">
    <citation type="journal article" date="2008" name="Nature">
        <title>The genome of the model beetle and pest Tribolium castaneum.</title>
        <authorList>
            <consortium name="Tribolium Genome Sequencing Consortium"/>
            <person name="Richards S."/>
            <person name="Gibbs R.A."/>
            <person name="Weinstock G.M."/>
            <person name="Brown S.J."/>
            <person name="Denell R."/>
            <person name="Beeman R.W."/>
            <person name="Gibbs R."/>
            <person name="Beeman R.W."/>
            <person name="Brown S.J."/>
            <person name="Bucher G."/>
            <person name="Friedrich M."/>
            <person name="Grimmelikhuijzen C.J."/>
            <person name="Klingler M."/>
            <person name="Lorenzen M."/>
            <person name="Richards S."/>
            <person name="Roth S."/>
            <person name="Schroder R."/>
            <person name="Tautz D."/>
            <person name="Zdobnov E.M."/>
            <person name="Muzny D."/>
            <person name="Gibbs R.A."/>
            <person name="Weinstock G.M."/>
            <person name="Attaway T."/>
            <person name="Bell S."/>
            <person name="Buhay C.J."/>
            <person name="Chandrabose M.N."/>
            <person name="Chavez D."/>
            <person name="Clerk-Blankenburg K.P."/>
            <person name="Cree A."/>
            <person name="Dao M."/>
            <person name="Davis C."/>
            <person name="Chacko J."/>
            <person name="Dinh H."/>
            <person name="Dugan-Rocha S."/>
            <person name="Fowler G."/>
            <person name="Garner T.T."/>
            <person name="Garnes J."/>
            <person name="Gnirke A."/>
            <person name="Hawes A."/>
            <person name="Hernandez J."/>
            <person name="Hines S."/>
            <person name="Holder M."/>
            <person name="Hume J."/>
            <person name="Jhangiani S.N."/>
            <person name="Joshi V."/>
            <person name="Khan Z.M."/>
            <person name="Jackson L."/>
            <person name="Kovar C."/>
            <person name="Kowis A."/>
            <person name="Lee S."/>
            <person name="Lewis L.R."/>
            <person name="Margolis J."/>
            <person name="Morgan M."/>
            <person name="Nazareth L.V."/>
            <person name="Nguyen N."/>
            <person name="Okwuonu G."/>
            <person name="Parker D."/>
            <person name="Richards S."/>
            <person name="Ruiz S.J."/>
            <person name="Santibanez J."/>
            <person name="Savard J."/>
            <person name="Scherer S.E."/>
            <person name="Schneider B."/>
            <person name="Sodergren E."/>
            <person name="Tautz D."/>
            <person name="Vattahil S."/>
            <person name="Villasana D."/>
            <person name="White C.S."/>
            <person name="Wright R."/>
            <person name="Park Y."/>
            <person name="Beeman R.W."/>
            <person name="Lord J."/>
            <person name="Oppert B."/>
            <person name="Lorenzen M."/>
            <person name="Brown S."/>
            <person name="Wang L."/>
            <person name="Savard J."/>
            <person name="Tautz D."/>
            <person name="Richards S."/>
            <person name="Weinstock G."/>
            <person name="Gibbs R.A."/>
            <person name="Liu Y."/>
            <person name="Worley K."/>
            <person name="Weinstock G."/>
            <person name="Elsik C.G."/>
            <person name="Reese J.T."/>
            <person name="Elhaik E."/>
            <person name="Landan G."/>
            <person name="Graur D."/>
            <person name="Arensburger P."/>
            <person name="Atkinson P."/>
            <person name="Beeman R.W."/>
            <person name="Beidler J."/>
            <person name="Brown S.J."/>
            <person name="Demuth J.P."/>
            <person name="Drury D.W."/>
            <person name="Du Y.Z."/>
            <person name="Fujiwara H."/>
            <person name="Lorenzen M."/>
            <person name="Maselli V."/>
            <person name="Osanai M."/>
            <person name="Park Y."/>
            <person name="Robertson H.M."/>
            <person name="Tu Z."/>
            <person name="Wang J.J."/>
            <person name="Wang S."/>
            <person name="Richards S."/>
            <person name="Song H."/>
            <person name="Zhang L."/>
            <person name="Sodergren E."/>
            <person name="Werner D."/>
            <person name="Stanke M."/>
            <person name="Morgenstern B."/>
            <person name="Solovyev V."/>
            <person name="Kosarev P."/>
            <person name="Brown G."/>
            <person name="Chen H.C."/>
            <person name="Ermolaeva O."/>
            <person name="Hlavina W."/>
            <person name="Kapustin Y."/>
            <person name="Kiryutin B."/>
            <person name="Kitts P."/>
            <person name="Maglott D."/>
            <person name="Pruitt K."/>
            <person name="Sapojnikov V."/>
            <person name="Souvorov A."/>
            <person name="Mackey A.J."/>
            <person name="Waterhouse R.M."/>
            <person name="Wyder S."/>
            <person name="Zdobnov E.M."/>
            <person name="Zdobnov E.M."/>
            <person name="Wyder S."/>
            <person name="Kriventseva E.V."/>
            <person name="Kadowaki T."/>
            <person name="Bork P."/>
            <person name="Aranda M."/>
            <person name="Bao R."/>
            <person name="Beermann A."/>
            <person name="Berns N."/>
            <person name="Bolognesi R."/>
            <person name="Bonneton F."/>
            <person name="Bopp D."/>
            <person name="Brown S.J."/>
            <person name="Bucher G."/>
            <person name="Butts T."/>
            <person name="Chaumot A."/>
            <person name="Denell R.E."/>
            <person name="Ferrier D.E."/>
            <person name="Friedrich M."/>
            <person name="Gordon C.M."/>
            <person name="Jindra M."/>
            <person name="Klingler M."/>
            <person name="Lan Q."/>
            <person name="Lattorff H.M."/>
            <person name="Laudet V."/>
            <person name="von Levetsow C."/>
            <person name="Liu Z."/>
            <person name="Lutz R."/>
            <person name="Lynch J.A."/>
            <person name="da Fonseca R.N."/>
            <person name="Posnien N."/>
            <person name="Reuter R."/>
            <person name="Roth S."/>
            <person name="Savard J."/>
            <person name="Schinko J.B."/>
            <person name="Schmitt C."/>
            <person name="Schoppmeier M."/>
            <person name="Schroder R."/>
            <person name="Shippy T.D."/>
            <person name="Simonnet F."/>
            <person name="Marques-Souza H."/>
            <person name="Tautz D."/>
            <person name="Tomoyasu Y."/>
            <person name="Trauner J."/>
            <person name="Van der Zee M."/>
            <person name="Vervoort M."/>
            <person name="Wittkopp N."/>
            <person name="Wimmer E.A."/>
            <person name="Yang X."/>
            <person name="Jones A.K."/>
            <person name="Sattelle D.B."/>
            <person name="Ebert P.R."/>
            <person name="Nelson D."/>
            <person name="Scott J.G."/>
            <person name="Beeman R.W."/>
            <person name="Muthukrishnan S."/>
            <person name="Kramer K.J."/>
            <person name="Arakane Y."/>
            <person name="Beeman R.W."/>
            <person name="Zhu Q."/>
            <person name="Hogenkamp D."/>
            <person name="Dixit R."/>
            <person name="Oppert B."/>
            <person name="Jiang H."/>
            <person name="Zou Z."/>
            <person name="Marshall J."/>
            <person name="Elpidina E."/>
            <person name="Vinokurov K."/>
            <person name="Oppert C."/>
            <person name="Zou Z."/>
            <person name="Evans J."/>
            <person name="Lu Z."/>
            <person name="Zhao P."/>
            <person name="Sumathipala N."/>
            <person name="Altincicek B."/>
            <person name="Vilcinskas A."/>
            <person name="Williams M."/>
            <person name="Hultmark D."/>
            <person name="Hetru C."/>
            <person name="Jiang H."/>
            <person name="Grimmelikhuijzen C.J."/>
            <person name="Hauser F."/>
            <person name="Cazzamali G."/>
            <person name="Williamson M."/>
            <person name="Park Y."/>
            <person name="Li B."/>
            <person name="Tanaka Y."/>
            <person name="Predel R."/>
            <person name="Neupert S."/>
            <person name="Schachtner J."/>
            <person name="Verleyen P."/>
            <person name="Raible F."/>
            <person name="Bork P."/>
            <person name="Friedrich M."/>
            <person name="Walden K.K."/>
            <person name="Robertson H.M."/>
            <person name="Angeli S."/>
            <person name="Foret S."/>
            <person name="Bucher G."/>
            <person name="Schuetz S."/>
            <person name="Maleszka R."/>
            <person name="Wimmer E.A."/>
            <person name="Beeman R.W."/>
            <person name="Lorenzen M."/>
            <person name="Tomoyasu Y."/>
            <person name="Miller S.C."/>
            <person name="Grossmann D."/>
            <person name="Bucher G."/>
        </authorList>
    </citation>
    <scope>NUCLEOTIDE SEQUENCE [LARGE SCALE GENOMIC DNA]</scope>
    <source>
        <strain evidence="2 3">Georgia GA2</strain>
    </source>
</reference>
<accession>D6WVP9</accession>
<dbReference type="STRING" id="7070.D6WVP9"/>
<dbReference type="Proteomes" id="UP000007266">
    <property type="component" value="Linkage group 8"/>
</dbReference>
<evidence type="ECO:0000313" key="2">
    <source>
        <dbReference type="EMBL" id="EFA08599.2"/>
    </source>
</evidence>
<dbReference type="OrthoDB" id="10070125at2759"/>
<evidence type="ECO:0008006" key="4">
    <source>
        <dbReference type="Google" id="ProtNLM"/>
    </source>
</evidence>
<keyword evidence="3" id="KW-1185">Reference proteome</keyword>
<dbReference type="AlphaFoldDB" id="D6WVP9"/>
<organism evidence="2 3">
    <name type="scientific">Tribolium castaneum</name>
    <name type="common">Red flour beetle</name>
    <dbReference type="NCBI Taxonomy" id="7070"/>
    <lineage>
        <taxon>Eukaryota</taxon>
        <taxon>Metazoa</taxon>
        <taxon>Ecdysozoa</taxon>
        <taxon>Arthropoda</taxon>
        <taxon>Hexapoda</taxon>
        <taxon>Insecta</taxon>
        <taxon>Pterygota</taxon>
        <taxon>Neoptera</taxon>
        <taxon>Endopterygota</taxon>
        <taxon>Coleoptera</taxon>
        <taxon>Polyphaga</taxon>
        <taxon>Cucujiformia</taxon>
        <taxon>Tenebrionidae</taxon>
        <taxon>Tenebrionidae incertae sedis</taxon>
        <taxon>Tribolium</taxon>
    </lineage>
</organism>
<keyword evidence="1" id="KW-1133">Transmembrane helix</keyword>
<dbReference type="InParanoid" id="D6WVP9"/>
<keyword evidence="1" id="KW-0472">Membrane</keyword>
<dbReference type="Pfam" id="PF15062">
    <property type="entry name" value="ARL6IP6"/>
    <property type="match status" value="1"/>
</dbReference>
<dbReference type="InterPro" id="IPR029383">
    <property type="entry name" value="ARL6IP6"/>
</dbReference>
<dbReference type="PANTHER" id="PTHR28640:SF1">
    <property type="entry name" value="ADP-RIBOSYLATION FACTOR-LIKE PROTEIN 6-INTERACTING PROTEIN 6"/>
    <property type="match status" value="1"/>
</dbReference>
<sequence>MLRQRLSEKFYETTPRQSYRPNLRAEKPVLSEWKLSLVGLVLSLGVILAKIYFAHHDEVKKFFVERRLFTFETVNEDGNVMYHHVWRNVVKFSGVWLPAVCGVLTTYFTWLMVYLDSDVPGVQPPSPLSPNKYKARSGHSLHLNYVFALIMGISVAFYMYWRNINIEFS</sequence>
<feature type="transmembrane region" description="Helical" evidence="1">
    <location>
        <begin position="142"/>
        <end position="161"/>
    </location>
</feature>
<keyword evidence="1" id="KW-0812">Transmembrane</keyword>
<feature type="transmembrane region" description="Helical" evidence="1">
    <location>
        <begin position="95"/>
        <end position="115"/>
    </location>
</feature>
<protein>
    <recommendedName>
        <fullName evidence="4">ADP-ribosylation factor-like protein 6-interacting protein 6</fullName>
    </recommendedName>
</protein>
<evidence type="ECO:0000256" key="1">
    <source>
        <dbReference type="SAM" id="Phobius"/>
    </source>
</evidence>
<feature type="transmembrane region" description="Helical" evidence="1">
    <location>
        <begin position="33"/>
        <end position="53"/>
    </location>
</feature>
<dbReference type="EMBL" id="KQ971358">
    <property type="protein sequence ID" value="EFA08599.2"/>
    <property type="molecule type" value="Genomic_DNA"/>
</dbReference>